<dbReference type="InterPro" id="IPR036388">
    <property type="entry name" value="WH-like_DNA-bd_sf"/>
</dbReference>
<keyword evidence="4" id="KW-0804">Transcription</keyword>
<dbReference type="GO" id="GO:0003677">
    <property type="term" value="F:DNA binding"/>
    <property type="evidence" value="ECO:0007669"/>
    <property type="project" value="UniProtKB-KW"/>
</dbReference>
<evidence type="ECO:0000256" key="2">
    <source>
        <dbReference type="ARBA" id="ARBA00023015"/>
    </source>
</evidence>
<dbReference type="GO" id="GO:0003700">
    <property type="term" value="F:DNA-binding transcription factor activity"/>
    <property type="evidence" value="ECO:0007669"/>
    <property type="project" value="InterPro"/>
</dbReference>
<dbReference type="RefSeq" id="WP_092010341.1">
    <property type="nucleotide sequence ID" value="NZ_FOYW01000001.1"/>
</dbReference>
<dbReference type="PROSITE" id="PS50931">
    <property type="entry name" value="HTH_LYSR"/>
    <property type="match status" value="1"/>
</dbReference>
<evidence type="ECO:0000256" key="4">
    <source>
        <dbReference type="ARBA" id="ARBA00023163"/>
    </source>
</evidence>
<proteinExistence type="inferred from homology"/>
<dbReference type="STRING" id="650891.SAMN05216203_1515"/>
<protein>
    <submittedName>
        <fullName evidence="6">DNA-binding transcriptional regulator, LysR family</fullName>
    </submittedName>
</protein>
<dbReference type="InterPro" id="IPR005119">
    <property type="entry name" value="LysR_subst-bd"/>
</dbReference>
<dbReference type="Pfam" id="PF00126">
    <property type="entry name" value="HTH_1"/>
    <property type="match status" value="1"/>
</dbReference>
<sequence>MYDRFRLLKIFVTTAHSESFRDAAFQLGTSPQTISRAVKELEDQLGELLFHRSTRQIQITKFGEQFLSESSSLMAELELLFEQSDTSDNQRYAGRVGITAPHSVGRRHILPLLEPLIRAAPECLIDLRLEDEVTDTVGAQIDIGIRVGALLDNRFVAREAAKVPLMVVATPKLIARVGEPKRISDLMTRPVSGRIDRNSGRVWPWRFNGFTHTPHAPRFLSDDPEAELQAVMNGWVFGQIAAFLVIPYIREGLLVPVLREFEPPPLSLFVYRPQRGPVPPRVRRVFDTLSESFADEEQFPSLL</sequence>
<keyword evidence="3 6" id="KW-0238">DNA-binding</keyword>
<dbReference type="SUPFAM" id="SSF53850">
    <property type="entry name" value="Periplasmic binding protein-like II"/>
    <property type="match status" value="1"/>
</dbReference>
<evidence type="ECO:0000313" key="6">
    <source>
        <dbReference type="EMBL" id="SFR57555.1"/>
    </source>
</evidence>
<keyword evidence="7" id="KW-1185">Reference proteome</keyword>
<keyword evidence="2" id="KW-0805">Transcription regulation</keyword>
<dbReference type="InterPro" id="IPR000847">
    <property type="entry name" value="LysR_HTH_N"/>
</dbReference>
<feature type="domain" description="HTH lysR-type" evidence="5">
    <location>
        <begin position="3"/>
        <end position="60"/>
    </location>
</feature>
<accession>A0A1I6HSY8</accession>
<dbReference type="Gene3D" id="1.10.10.10">
    <property type="entry name" value="Winged helix-like DNA-binding domain superfamily/Winged helix DNA-binding domain"/>
    <property type="match status" value="1"/>
</dbReference>
<dbReference type="InterPro" id="IPR058163">
    <property type="entry name" value="LysR-type_TF_proteobact-type"/>
</dbReference>
<dbReference type="CDD" id="cd08422">
    <property type="entry name" value="PBP2_CrgA_like"/>
    <property type="match status" value="1"/>
</dbReference>
<dbReference type="AlphaFoldDB" id="A0A1I6HSY8"/>
<dbReference type="Proteomes" id="UP000198644">
    <property type="component" value="Unassembled WGS sequence"/>
</dbReference>
<dbReference type="FunFam" id="1.10.10.10:FF:000001">
    <property type="entry name" value="LysR family transcriptional regulator"/>
    <property type="match status" value="1"/>
</dbReference>
<dbReference type="PANTHER" id="PTHR30537">
    <property type="entry name" value="HTH-TYPE TRANSCRIPTIONAL REGULATOR"/>
    <property type="match status" value="1"/>
</dbReference>
<dbReference type="InterPro" id="IPR036390">
    <property type="entry name" value="WH_DNA-bd_sf"/>
</dbReference>
<evidence type="ECO:0000256" key="1">
    <source>
        <dbReference type="ARBA" id="ARBA00009437"/>
    </source>
</evidence>
<dbReference type="OrthoDB" id="8885940at2"/>
<evidence type="ECO:0000256" key="3">
    <source>
        <dbReference type="ARBA" id="ARBA00023125"/>
    </source>
</evidence>
<name>A0A1I6HSY8_9GAMM</name>
<reference evidence="6 7" key="1">
    <citation type="submission" date="2016-10" db="EMBL/GenBank/DDBJ databases">
        <authorList>
            <person name="de Groot N.N."/>
        </authorList>
    </citation>
    <scope>NUCLEOTIDE SEQUENCE [LARGE SCALE GENOMIC DNA]</scope>
    <source>
        <strain evidence="6 7">CGMCC 1.9167</strain>
    </source>
</reference>
<dbReference type="Gene3D" id="3.40.190.290">
    <property type="match status" value="1"/>
</dbReference>
<dbReference type="SUPFAM" id="SSF46785">
    <property type="entry name" value="Winged helix' DNA-binding domain"/>
    <property type="match status" value="1"/>
</dbReference>
<organism evidence="6 7">
    <name type="scientific">Marinobacter daqiaonensis</name>
    <dbReference type="NCBI Taxonomy" id="650891"/>
    <lineage>
        <taxon>Bacteria</taxon>
        <taxon>Pseudomonadati</taxon>
        <taxon>Pseudomonadota</taxon>
        <taxon>Gammaproteobacteria</taxon>
        <taxon>Pseudomonadales</taxon>
        <taxon>Marinobacteraceae</taxon>
        <taxon>Marinobacter</taxon>
    </lineage>
</organism>
<dbReference type="PANTHER" id="PTHR30537:SF5">
    <property type="entry name" value="HTH-TYPE TRANSCRIPTIONAL ACTIVATOR TTDR-RELATED"/>
    <property type="match status" value="1"/>
</dbReference>
<comment type="similarity">
    <text evidence="1">Belongs to the LysR transcriptional regulatory family.</text>
</comment>
<evidence type="ECO:0000259" key="5">
    <source>
        <dbReference type="PROSITE" id="PS50931"/>
    </source>
</evidence>
<dbReference type="EMBL" id="FOYW01000001">
    <property type="protein sequence ID" value="SFR57555.1"/>
    <property type="molecule type" value="Genomic_DNA"/>
</dbReference>
<dbReference type="Pfam" id="PF03466">
    <property type="entry name" value="LysR_substrate"/>
    <property type="match status" value="1"/>
</dbReference>
<evidence type="ECO:0000313" key="7">
    <source>
        <dbReference type="Proteomes" id="UP000198644"/>
    </source>
</evidence>
<gene>
    <name evidence="6" type="ORF">SAMN05216203_1515</name>
</gene>